<evidence type="ECO:0000313" key="3">
    <source>
        <dbReference type="Proteomes" id="UP000244855"/>
    </source>
</evidence>
<dbReference type="OrthoDB" id="5138418at2759"/>
<feature type="compositionally biased region" description="Basic and acidic residues" evidence="1">
    <location>
        <begin position="234"/>
        <end position="251"/>
    </location>
</feature>
<feature type="non-terminal residue" evidence="2">
    <location>
        <position position="412"/>
    </location>
</feature>
<evidence type="ECO:0000313" key="2">
    <source>
        <dbReference type="EMBL" id="PVI04547.1"/>
    </source>
</evidence>
<evidence type="ECO:0000256" key="1">
    <source>
        <dbReference type="SAM" id="MobiDB-lite"/>
    </source>
</evidence>
<name>A0A2V1E1Y7_9PLEO</name>
<feature type="region of interest" description="Disordered" evidence="1">
    <location>
        <begin position="33"/>
        <end position="53"/>
    </location>
</feature>
<dbReference type="EMBL" id="KZ805320">
    <property type="protein sequence ID" value="PVI04547.1"/>
    <property type="molecule type" value="Genomic_DNA"/>
</dbReference>
<dbReference type="AlphaFoldDB" id="A0A2V1E1Y7"/>
<organism evidence="2 3">
    <name type="scientific">Periconia macrospinosa</name>
    <dbReference type="NCBI Taxonomy" id="97972"/>
    <lineage>
        <taxon>Eukaryota</taxon>
        <taxon>Fungi</taxon>
        <taxon>Dikarya</taxon>
        <taxon>Ascomycota</taxon>
        <taxon>Pezizomycotina</taxon>
        <taxon>Dothideomycetes</taxon>
        <taxon>Pleosporomycetidae</taxon>
        <taxon>Pleosporales</taxon>
        <taxon>Massarineae</taxon>
        <taxon>Periconiaceae</taxon>
        <taxon>Periconia</taxon>
    </lineage>
</organism>
<sequence length="412" mass="45884">MPGLFTPPPHLNERTNLHTNLLQPAPRYALATETSGRQVTGDMDAHETRPRHGHNSTFDFSAPASQNFSAAPSWQTNFDRTPSFHPKSPPPLTNDRYQLAGGMDTPIAGGSRRLYGDYDDYFHLEQQRGMWASPTPYTAQRAHDLQPSPSTPKPWVLNQIFNLVGGVAGKLVQFCSVPFRGFSAGGGQAYTFEADGAVAAQLFQEPRAGPVRHLTPGHFPEDDNFGVRSVDSIDNERPRMPKRLRTGEHGESWVVINDDGSTDSRPSSPRLTERRVPVQNRSPSQIPRPVPRAANLSTPNPKRPSLIPVSRRSTLDRKSLQGAAVKPDPQPLAHSHSRSYSRQSYGSPVLFETRSPSSKAKHSLPPESHRLINKVRREEFEDDMRLRRMSSQMSAMLREAREALGNKVDIDD</sequence>
<dbReference type="STRING" id="97972.A0A2V1E1Y7"/>
<keyword evidence="3" id="KW-1185">Reference proteome</keyword>
<reference evidence="2 3" key="1">
    <citation type="journal article" date="2018" name="Sci. Rep.">
        <title>Comparative genomics provides insights into the lifestyle and reveals functional heterogeneity of dark septate endophytic fungi.</title>
        <authorList>
            <person name="Knapp D.G."/>
            <person name="Nemeth J.B."/>
            <person name="Barry K."/>
            <person name="Hainaut M."/>
            <person name="Henrissat B."/>
            <person name="Johnson J."/>
            <person name="Kuo A."/>
            <person name="Lim J.H.P."/>
            <person name="Lipzen A."/>
            <person name="Nolan M."/>
            <person name="Ohm R.A."/>
            <person name="Tamas L."/>
            <person name="Grigoriev I.V."/>
            <person name="Spatafora J.W."/>
            <person name="Nagy L.G."/>
            <person name="Kovacs G.M."/>
        </authorList>
    </citation>
    <scope>NUCLEOTIDE SEQUENCE [LARGE SCALE GENOMIC DNA]</scope>
    <source>
        <strain evidence="2 3">DSE2036</strain>
    </source>
</reference>
<accession>A0A2V1E1Y7</accession>
<gene>
    <name evidence="2" type="ORF">DM02DRAFT_505168</name>
</gene>
<protein>
    <submittedName>
        <fullName evidence="2">Uncharacterized protein</fullName>
    </submittedName>
</protein>
<proteinExistence type="predicted"/>
<dbReference type="Proteomes" id="UP000244855">
    <property type="component" value="Unassembled WGS sequence"/>
</dbReference>
<feature type="compositionally biased region" description="Low complexity" evidence="1">
    <location>
        <begin position="338"/>
        <end position="347"/>
    </location>
</feature>
<feature type="region of interest" description="Disordered" evidence="1">
    <location>
        <begin position="215"/>
        <end position="367"/>
    </location>
</feature>